<reference evidence="4 5" key="1">
    <citation type="submission" date="2024-06" db="EMBL/GenBank/DDBJ databases">
        <title>Genomic Encyclopedia of Type Strains, Phase IV (KMG-IV): sequencing the most valuable type-strain genomes for metagenomic binning, comparative biology and taxonomic classification.</title>
        <authorList>
            <person name="Goeker M."/>
        </authorList>
    </citation>
    <scope>NUCLEOTIDE SEQUENCE [LARGE SCALE GENOMIC DNA]</scope>
    <source>
        <strain evidence="4 5">DSM 23520</strain>
    </source>
</reference>
<dbReference type="PANTHER" id="PTHR43158">
    <property type="entry name" value="SKFA PEPTIDE EXPORT ATP-BINDING PROTEIN SKFE"/>
    <property type="match status" value="1"/>
</dbReference>
<sequence>MSDIQLKNVTKRYRQKTAISSLTLDIPDKSMTGLVGPNGAGKTTLLNMIAGFEKTTDGELTVFGEEPFDHLNVAANLFYVHDGMMYPQDFRIADVFRAFQTNYPHWDQALAEQLAQHFGLDIRQMPRYLSKGQASTLNAVIGLAVHTPVTLFDEPTTGMDYGVRRDFYRALLKSYLATPRTIVLSSHLLNELEDLLEHVVLINRGELVLQTEMDDLKHYAVGVSGTEEQLNGLENVLYQESLGFNQHFWVIEHPGESDLNRLREQGLSVAPVAPADLCVYLTQTGKGDIDDVF</sequence>
<comment type="caution">
    <text evidence="4">The sequence shown here is derived from an EMBL/GenBank/DDBJ whole genome shotgun (WGS) entry which is preliminary data.</text>
</comment>
<dbReference type="RefSeq" id="WP_354221109.1">
    <property type="nucleotide sequence ID" value="NZ_JBEPMX010000012.1"/>
</dbReference>
<dbReference type="Proteomes" id="UP001549167">
    <property type="component" value="Unassembled WGS sequence"/>
</dbReference>
<organism evidence="4 5">
    <name type="scientific">Alkalibacillus flavidus</name>
    <dbReference type="NCBI Taxonomy" id="546021"/>
    <lineage>
        <taxon>Bacteria</taxon>
        <taxon>Bacillati</taxon>
        <taxon>Bacillota</taxon>
        <taxon>Bacilli</taxon>
        <taxon>Bacillales</taxon>
        <taxon>Bacillaceae</taxon>
        <taxon>Alkalibacillus</taxon>
    </lineage>
</organism>
<keyword evidence="2 4" id="KW-0067">ATP-binding</keyword>
<dbReference type="GO" id="GO:0005524">
    <property type="term" value="F:ATP binding"/>
    <property type="evidence" value="ECO:0007669"/>
    <property type="project" value="UniProtKB-KW"/>
</dbReference>
<evidence type="ECO:0000313" key="4">
    <source>
        <dbReference type="EMBL" id="MET3684087.1"/>
    </source>
</evidence>
<dbReference type="Pfam" id="PF00005">
    <property type="entry name" value="ABC_tran"/>
    <property type="match status" value="1"/>
</dbReference>
<evidence type="ECO:0000313" key="5">
    <source>
        <dbReference type="Proteomes" id="UP001549167"/>
    </source>
</evidence>
<evidence type="ECO:0000256" key="1">
    <source>
        <dbReference type="ARBA" id="ARBA00022741"/>
    </source>
</evidence>
<evidence type="ECO:0000256" key="2">
    <source>
        <dbReference type="ARBA" id="ARBA00022840"/>
    </source>
</evidence>
<feature type="domain" description="ABC transporter" evidence="3">
    <location>
        <begin position="4"/>
        <end position="229"/>
    </location>
</feature>
<protein>
    <submittedName>
        <fullName evidence="4">ABC-2 type transport system ATP-binding protein</fullName>
    </submittedName>
</protein>
<keyword evidence="5" id="KW-1185">Reference proteome</keyword>
<name>A0ABV2KWY9_9BACI</name>
<gene>
    <name evidence="4" type="ORF">ABID56_002213</name>
</gene>
<dbReference type="SUPFAM" id="SSF52540">
    <property type="entry name" value="P-loop containing nucleoside triphosphate hydrolases"/>
    <property type="match status" value="1"/>
</dbReference>
<dbReference type="InterPro" id="IPR003439">
    <property type="entry name" value="ABC_transporter-like_ATP-bd"/>
</dbReference>
<dbReference type="InterPro" id="IPR027417">
    <property type="entry name" value="P-loop_NTPase"/>
</dbReference>
<proteinExistence type="predicted"/>
<dbReference type="PROSITE" id="PS50893">
    <property type="entry name" value="ABC_TRANSPORTER_2"/>
    <property type="match status" value="1"/>
</dbReference>
<evidence type="ECO:0000259" key="3">
    <source>
        <dbReference type="PROSITE" id="PS50893"/>
    </source>
</evidence>
<dbReference type="EMBL" id="JBEPMX010000012">
    <property type="protein sequence ID" value="MET3684087.1"/>
    <property type="molecule type" value="Genomic_DNA"/>
</dbReference>
<dbReference type="SMART" id="SM00382">
    <property type="entry name" value="AAA"/>
    <property type="match status" value="1"/>
</dbReference>
<dbReference type="PANTHER" id="PTHR43158:SF5">
    <property type="entry name" value="ABC TRANSPORTER, ATP-BINDING PROTEIN"/>
    <property type="match status" value="1"/>
</dbReference>
<accession>A0ABV2KWY9</accession>
<keyword evidence="1" id="KW-0547">Nucleotide-binding</keyword>
<dbReference type="InterPro" id="IPR003593">
    <property type="entry name" value="AAA+_ATPase"/>
</dbReference>
<dbReference type="Gene3D" id="3.40.50.300">
    <property type="entry name" value="P-loop containing nucleotide triphosphate hydrolases"/>
    <property type="match status" value="1"/>
</dbReference>